<gene>
    <name evidence="2" type="ORF">AWL63_11985</name>
</gene>
<evidence type="ECO:0008006" key="4">
    <source>
        <dbReference type="Google" id="ProtNLM"/>
    </source>
</evidence>
<dbReference type="EMBL" id="CP014168">
    <property type="protein sequence ID" value="AOH84580.1"/>
    <property type="molecule type" value="Genomic_DNA"/>
</dbReference>
<keyword evidence="1" id="KW-1133">Transmembrane helix</keyword>
<feature type="transmembrane region" description="Helical" evidence="1">
    <location>
        <begin position="78"/>
        <end position="98"/>
    </location>
</feature>
<dbReference type="Proteomes" id="UP000094256">
    <property type="component" value="Chromosome"/>
</dbReference>
<sequence length="258" mass="27286">MSDMKLNIARAFQTAWSMWKTDWDLLLRVAGLFVFLPQFASLLLVPLMPALPEGDTSEAAVRTWVEAFTTWFGAYGPWLFGAELLTLFGSLVMLSLYLGTNRPPLGAALAGSLRLFPRYLLAALIVSLPVGLFLVPAIGFVLVLPAMYIFGRLLLTGAVIAAEQPIGAIAALQRSARLTRGNGMVMMGVAGVLLFGGQLAAWPFVAAGRALGGAPMANPVTAALLDGAASAALTAALIATVLVRIALYREALVLNREA</sequence>
<accession>A0A1B3ZAY1</accession>
<evidence type="ECO:0000313" key="3">
    <source>
        <dbReference type="Proteomes" id="UP000094256"/>
    </source>
</evidence>
<name>A0A1B3ZAY1_9SPHN</name>
<protein>
    <recommendedName>
        <fullName evidence="4">Glycerophosphoryl diester phosphodiesterase membrane domain-containing protein</fullName>
    </recommendedName>
</protein>
<keyword evidence="3" id="KW-1185">Reference proteome</keyword>
<evidence type="ECO:0000256" key="1">
    <source>
        <dbReference type="SAM" id="Phobius"/>
    </source>
</evidence>
<feature type="transmembrane region" description="Helical" evidence="1">
    <location>
        <begin position="149"/>
        <end position="172"/>
    </location>
</feature>
<dbReference type="KEGG" id="span:AWL63_11985"/>
<feature type="transmembrane region" description="Helical" evidence="1">
    <location>
        <begin position="119"/>
        <end position="143"/>
    </location>
</feature>
<feature type="transmembrane region" description="Helical" evidence="1">
    <location>
        <begin position="184"/>
        <end position="207"/>
    </location>
</feature>
<feature type="transmembrane region" description="Helical" evidence="1">
    <location>
        <begin position="25"/>
        <end position="48"/>
    </location>
</feature>
<proteinExistence type="predicted"/>
<reference evidence="2 3" key="1">
    <citation type="submission" date="2016-01" db="EMBL/GenBank/DDBJ databases">
        <title>Complete genome and mega plasmid sequence of Sphingomonas panacis DCY99 elicits systemic resistance in rice to Xanthomonas oryzae.</title>
        <authorList>
            <person name="Kim Y.J."/>
            <person name="Yang D.C."/>
            <person name="Sing P."/>
        </authorList>
    </citation>
    <scope>NUCLEOTIDE SEQUENCE [LARGE SCALE GENOMIC DNA]</scope>
    <source>
        <strain evidence="2 3">DCY99</strain>
    </source>
</reference>
<dbReference type="STRING" id="1560345.AWL63_11985"/>
<feature type="transmembrane region" description="Helical" evidence="1">
    <location>
        <begin position="227"/>
        <end position="247"/>
    </location>
</feature>
<evidence type="ECO:0000313" key="2">
    <source>
        <dbReference type="EMBL" id="AOH84580.1"/>
    </source>
</evidence>
<keyword evidence="1" id="KW-0472">Membrane</keyword>
<dbReference type="AlphaFoldDB" id="A0A1B3ZAY1"/>
<keyword evidence="1" id="KW-0812">Transmembrane</keyword>
<organism evidence="2 3">
    <name type="scientific">Sphingomonas panacis</name>
    <dbReference type="NCBI Taxonomy" id="1560345"/>
    <lineage>
        <taxon>Bacteria</taxon>
        <taxon>Pseudomonadati</taxon>
        <taxon>Pseudomonadota</taxon>
        <taxon>Alphaproteobacteria</taxon>
        <taxon>Sphingomonadales</taxon>
        <taxon>Sphingomonadaceae</taxon>
        <taxon>Sphingomonas</taxon>
    </lineage>
</organism>